<evidence type="ECO:0000313" key="2">
    <source>
        <dbReference type="EMBL" id="CNU13816.1"/>
    </source>
</evidence>
<dbReference type="Proteomes" id="UP000039541">
    <property type="component" value="Unassembled WGS sequence"/>
</dbReference>
<feature type="compositionally biased region" description="Polar residues" evidence="1">
    <location>
        <begin position="63"/>
        <end position="85"/>
    </location>
</feature>
<organism evidence="2 3">
    <name type="scientific">Salmonella enterica subsp. enterica serovar Bovismorbificans</name>
    <dbReference type="NCBI Taxonomy" id="58097"/>
    <lineage>
        <taxon>Bacteria</taxon>
        <taxon>Pseudomonadati</taxon>
        <taxon>Pseudomonadota</taxon>
        <taxon>Gammaproteobacteria</taxon>
        <taxon>Enterobacterales</taxon>
        <taxon>Enterobacteriaceae</taxon>
        <taxon>Salmonella</taxon>
    </lineage>
</organism>
<evidence type="ECO:0000313" key="3">
    <source>
        <dbReference type="Proteomes" id="UP000039541"/>
    </source>
</evidence>
<dbReference type="EMBL" id="CQPC01000022">
    <property type="protein sequence ID" value="CNU13816.1"/>
    <property type="molecule type" value="Genomic_DNA"/>
</dbReference>
<reference evidence="2 3" key="1">
    <citation type="submission" date="2015-03" db="EMBL/GenBank/DDBJ databases">
        <authorList>
            <consortium name="Pathogen Informatics"/>
        </authorList>
    </citation>
    <scope>NUCLEOTIDE SEQUENCE [LARGE SCALE GENOMIC DNA]</scope>
    <source>
        <strain evidence="2 3">3476</strain>
    </source>
</reference>
<dbReference type="AlphaFoldDB" id="A0A655CHC2"/>
<accession>A0A655CHC2</accession>
<protein>
    <submittedName>
        <fullName evidence="2">Uncharacterized protein</fullName>
    </submittedName>
</protein>
<feature type="compositionally biased region" description="Basic residues" evidence="1">
    <location>
        <begin position="1"/>
        <end position="18"/>
    </location>
</feature>
<evidence type="ECO:0000256" key="1">
    <source>
        <dbReference type="SAM" id="MobiDB-lite"/>
    </source>
</evidence>
<sequence length="99" mass="11172">MRKRKAVQTAAKQHRAQRQKNAAPVKPDADTALHRHRQAKDRQRMERLILQAGLNPAHFNHAQGFTQNMRPERAQSNVNKTADSGDNQHKTAGHGHTLS</sequence>
<feature type="region of interest" description="Disordered" evidence="1">
    <location>
        <begin position="1"/>
        <end position="44"/>
    </location>
</feature>
<name>A0A655CHC2_SALET</name>
<gene>
    <name evidence="2" type="ORF">ERS008202_01987</name>
</gene>
<feature type="region of interest" description="Disordered" evidence="1">
    <location>
        <begin position="59"/>
        <end position="99"/>
    </location>
</feature>
<proteinExistence type="predicted"/>